<organism evidence="1 2">
    <name type="scientific">Naganishia vaughanmartiniae</name>
    <dbReference type="NCBI Taxonomy" id="1424756"/>
    <lineage>
        <taxon>Eukaryota</taxon>
        <taxon>Fungi</taxon>
        <taxon>Dikarya</taxon>
        <taxon>Basidiomycota</taxon>
        <taxon>Agaricomycotina</taxon>
        <taxon>Tremellomycetes</taxon>
        <taxon>Filobasidiales</taxon>
        <taxon>Filobasidiaceae</taxon>
        <taxon>Naganishia</taxon>
    </lineage>
</organism>
<dbReference type="Proteomes" id="UP001243375">
    <property type="component" value="Unassembled WGS sequence"/>
</dbReference>
<gene>
    <name evidence="1" type="ORF">QFC22_001187</name>
</gene>
<evidence type="ECO:0000313" key="1">
    <source>
        <dbReference type="EMBL" id="KAJ9124387.1"/>
    </source>
</evidence>
<reference evidence="1" key="1">
    <citation type="submission" date="2023-04" db="EMBL/GenBank/DDBJ databases">
        <title>Draft Genome sequencing of Naganishia species isolated from polar environments using Oxford Nanopore Technology.</title>
        <authorList>
            <person name="Leo P."/>
            <person name="Venkateswaran K."/>
        </authorList>
    </citation>
    <scope>NUCLEOTIDE SEQUENCE</scope>
    <source>
        <strain evidence="1">MNA-CCFEE 5425</strain>
    </source>
</reference>
<comment type="caution">
    <text evidence="1">The sequence shown here is derived from an EMBL/GenBank/DDBJ whole genome shotgun (WGS) entry which is preliminary data.</text>
</comment>
<sequence>MTATSMPVTVLITLGSSKQAKHLIPILLAQPNESYHIKAFCHSLTSGTKLLHEYGQPHNLSIVVGDQNNPREVAKVFQNEHVDVVYHISPPFTVDEEHNGINFIKAAQNAGVRHFVYSSVLHPFRMKMIHHHAKLNVEEYLTESTLNYTVLQPTHFFQNVNVKGAVADGTLSVPYNPDNEMGFVDLRDVSQAAFKVISEGPKHYRARYELVGDNQPYTAIAKTISTVSSKAVTAQRSDAAQMAKVMSKGDKDAYERAIRMLVYYDTWGLTGNTNILEWLLGHRPTGAEEYIKFALGQ</sequence>
<accession>A0ACC2XK94</accession>
<proteinExistence type="predicted"/>
<dbReference type="EMBL" id="JASBWU010000002">
    <property type="protein sequence ID" value="KAJ9124387.1"/>
    <property type="molecule type" value="Genomic_DNA"/>
</dbReference>
<name>A0ACC2XK94_9TREE</name>
<protein>
    <submittedName>
        <fullName evidence="1">Uncharacterized protein</fullName>
    </submittedName>
</protein>
<evidence type="ECO:0000313" key="2">
    <source>
        <dbReference type="Proteomes" id="UP001243375"/>
    </source>
</evidence>
<keyword evidence="2" id="KW-1185">Reference proteome</keyword>